<reference evidence="1 2" key="1">
    <citation type="journal article" date="2016" name="Nat. Commun.">
        <title>Thousands of microbial genomes shed light on interconnected biogeochemical processes in an aquifer system.</title>
        <authorList>
            <person name="Anantharaman K."/>
            <person name="Brown C.T."/>
            <person name="Hug L.A."/>
            <person name="Sharon I."/>
            <person name="Castelle C.J."/>
            <person name="Probst A.J."/>
            <person name="Thomas B.C."/>
            <person name="Singh A."/>
            <person name="Wilkins M.J."/>
            <person name="Karaoz U."/>
            <person name="Brodie E.L."/>
            <person name="Williams K.H."/>
            <person name="Hubbard S.S."/>
            <person name="Banfield J.F."/>
        </authorList>
    </citation>
    <scope>NUCLEOTIDE SEQUENCE [LARGE SCALE GENOMIC DNA]</scope>
</reference>
<gene>
    <name evidence="1" type="ORF">A2561_03580</name>
</gene>
<organism evidence="1 2">
    <name type="scientific">Candidatus Staskawiczbacteria bacterium RIFOXYD1_FULL_32_13</name>
    <dbReference type="NCBI Taxonomy" id="1802234"/>
    <lineage>
        <taxon>Bacteria</taxon>
        <taxon>Candidatus Staskawicziibacteriota</taxon>
    </lineage>
</organism>
<protein>
    <submittedName>
        <fullName evidence="1">Uncharacterized protein</fullName>
    </submittedName>
</protein>
<accession>A0A1G2JKS6</accession>
<evidence type="ECO:0000313" key="1">
    <source>
        <dbReference type="EMBL" id="OGZ87746.1"/>
    </source>
</evidence>
<evidence type="ECO:0000313" key="2">
    <source>
        <dbReference type="Proteomes" id="UP000178935"/>
    </source>
</evidence>
<name>A0A1G2JKS6_9BACT</name>
<comment type="caution">
    <text evidence="1">The sequence shown here is derived from an EMBL/GenBank/DDBJ whole genome shotgun (WGS) entry which is preliminary data.</text>
</comment>
<dbReference type="AlphaFoldDB" id="A0A1G2JKS6"/>
<proteinExistence type="predicted"/>
<sequence length="335" mass="38953">MNNQNKSCQNCKSSFIIEPDDFAFYEKMKVPAPTWCPECRMIRRMLWRNESVWYRRKCDATGKSILSTFTPDGPYKVYEQSYWRSDAWDPLSYGQDYDFSKSFFQQFCDLLIVIPHPNLIQKNVVDSDYVNIGVNLKNCYFVGGADGAEDSAYIFSPNLRSRDCFDIYSASDNERCYDSVGIEKSQGLRFSQDCIACSNSYLLYDCKNCMNCFGCVALRNKQFYIFNKPYSREDYQSELEKISPWTYSGFIQAKEKFNKLKLEFPRKFASIIKSENVTGDEIINARNCINCFDVKHDVLNCKYCYRVFENSADGQDAMAAWNSAELFYEVMSITA</sequence>
<dbReference type="EMBL" id="MHPU01000039">
    <property type="protein sequence ID" value="OGZ87746.1"/>
    <property type="molecule type" value="Genomic_DNA"/>
</dbReference>
<dbReference type="Proteomes" id="UP000178935">
    <property type="component" value="Unassembled WGS sequence"/>
</dbReference>